<accession>A0A2G8RPR5</accession>
<name>A0A2G8RPR5_9APHY</name>
<dbReference type="OrthoDB" id="66881at2759"/>
<keyword evidence="7" id="KW-1185">Reference proteome</keyword>
<evidence type="ECO:0000256" key="3">
    <source>
        <dbReference type="ARBA" id="ARBA00022827"/>
    </source>
</evidence>
<dbReference type="AlphaFoldDB" id="A0A2G8RPR5"/>
<comment type="caution">
    <text evidence="6">The sequence shown here is derived from an EMBL/GenBank/DDBJ whole genome shotgun (WGS) entry which is preliminary data.</text>
</comment>
<keyword evidence="5" id="KW-0560">Oxidoreductase</keyword>
<organism evidence="6 7">
    <name type="scientific">Ganoderma sinense ZZ0214-1</name>
    <dbReference type="NCBI Taxonomy" id="1077348"/>
    <lineage>
        <taxon>Eukaryota</taxon>
        <taxon>Fungi</taxon>
        <taxon>Dikarya</taxon>
        <taxon>Basidiomycota</taxon>
        <taxon>Agaricomycotina</taxon>
        <taxon>Agaricomycetes</taxon>
        <taxon>Polyporales</taxon>
        <taxon>Polyporaceae</taxon>
        <taxon>Ganoderma</taxon>
    </lineage>
</organism>
<dbReference type="GO" id="GO:0050660">
    <property type="term" value="F:flavin adenine dinucleotide binding"/>
    <property type="evidence" value="ECO:0007669"/>
    <property type="project" value="InterPro"/>
</dbReference>
<dbReference type="InterPro" id="IPR050346">
    <property type="entry name" value="FMO-like"/>
</dbReference>
<keyword evidence="4" id="KW-0521">NADP</keyword>
<evidence type="ECO:0008006" key="8">
    <source>
        <dbReference type="Google" id="ProtNLM"/>
    </source>
</evidence>
<protein>
    <recommendedName>
        <fullName evidence="8">FAD/NAD(P)-binding domain-containing protein</fullName>
    </recommendedName>
</protein>
<dbReference type="InterPro" id="IPR000960">
    <property type="entry name" value="Flavin_mOase"/>
</dbReference>
<evidence type="ECO:0000256" key="2">
    <source>
        <dbReference type="ARBA" id="ARBA00022630"/>
    </source>
</evidence>
<evidence type="ECO:0000256" key="4">
    <source>
        <dbReference type="ARBA" id="ARBA00022857"/>
    </source>
</evidence>
<dbReference type="PANTHER" id="PTHR23023">
    <property type="entry name" value="DIMETHYLANILINE MONOOXYGENASE"/>
    <property type="match status" value="1"/>
</dbReference>
<dbReference type="Pfam" id="PF00743">
    <property type="entry name" value="FMO-like"/>
    <property type="match status" value="2"/>
</dbReference>
<dbReference type="Proteomes" id="UP000230002">
    <property type="component" value="Unassembled WGS sequence"/>
</dbReference>
<comment type="similarity">
    <text evidence="1">Belongs to the FMO family.</text>
</comment>
<reference evidence="6 7" key="1">
    <citation type="journal article" date="2015" name="Sci. Rep.">
        <title>Chromosome-level genome map provides insights into diverse defense mechanisms in the medicinal fungus Ganoderma sinense.</title>
        <authorList>
            <person name="Zhu Y."/>
            <person name="Xu J."/>
            <person name="Sun C."/>
            <person name="Zhou S."/>
            <person name="Xu H."/>
            <person name="Nelson D.R."/>
            <person name="Qian J."/>
            <person name="Song J."/>
            <person name="Luo H."/>
            <person name="Xiang L."/>
            <person name="Li Y."/>
            <person name="Xu Z."/>
            <person name="Ji A."/>
            <person name="Wang L."/>
            <person name="Lu S."/>
            <person name="Hayward A."/>
            <person name="Sun W."/>
            <person name="Li X."/>
            <person name="Schwartz D.C."/>
            <person name="Wang Y."/>
            <person name="Chen S."/>
        </authorList>
    </citation>
    <scope>NUCLEOTIDE SEQUENCE [LARGE SCALE GENOMIC DNA]</scope>
    <source>
        <strain evidence="6 7">ZZ0214-1</strain>
    </source>
</reference>
<evidence type="ECO:0000313" key="7">
    <source>
        <dbReference type="Proteomes" id="UP000230002"/>
    </source>
</evidence>
<proteinExistence type="inferred from homology"/>
<dbReference type="STRING" id="1077348.A0A2G8RPR5"/>
<dbReference type="GO" id="GO:0004499">
    <property type="term" value="F:N,N-dimethylaniline monooxygenase activity"/>
    <property type="evidence" value="ECO:0007669"/>
    <property type="project" value="InterPro"/>
</dbReference>
<dbReference type="InterPro" id="IPR020946">
    <property type="entry name" value="Flavin_mOase-like"/>
</dbReference>
<dbReference type="GO" id="GO:0050661">
    <property type="term" value="F:NADP binding"/>
    <property type="evidence" value="ECO:0007669"/>
    <property type="project" value="InterPro"/>
</dbReference>
<evidence type="ECO:0000256" key="1">
    <source>
        <dbReference type="ARBA" id="ARBA00009183"/>
    </source>
</evidence>
<evidence type="ECO:0000313" key="6">
    <source>
        <dbReference type="EMBL" id="PIL23504.1"/>
    </source>
</evidence>
<evidence type="ECO:0000256" key="5">
    <source>
        <dbReference type="ARBA" id="ARBA00023002"/>
    </source>
</evidence>
<dbReference type="InterPro" id="IPR036188">
    <property type="entry name" value="FAD/NAD-bd_sf"/>
</dbReference>
<keyword evidence="2" id="KW-0285">Flavoprotein</keyword>
<dbReference type="EMBL" id="AYKW01000068">
    <property type="protein sequence ID" value="PIL23504.1"/>
    <property type="molecule type" value="Genomic_DNA"/>
</dbReference>
<dbReference type="SUPFAM" id="SSF51905">
    <property type="entry name" value="FAD/NAD(P)-binding domain"/>
    <property type="match status" value="2"/>
</dbReference>
<dbReference type="PRINTS" id="PR00370">
    <property type="entry name" value="FMOXYGENASE"/>
</dbReference>
<gene>
    <name evidence="6" type="ORF">GSI_14816</name>
</gene>
<sequence length="491" mass="55138">METNPHRLPEVSGAEPSAKHICIIGAGPTGLGALKIVKDAPQFKEGRWKVTAFEAREKIGGIWLPAPADADPPLTALYDSLTANTPHPLMCYSSYLFLPATPLYPRAKVVLDYIEDYARHFDLNQHIRLNTSVLAVHWDASSSKWDVTVSGKGGEETIGFDLVLVANGHFRVPRIPEVKGLAEWIAKGKVTHTAWYRRPENYTGKLLVIGGGYSGQDVASETRPYAKEVIHSITRVAPEDKDGGKFKRRGRVAEYLDPDKGNVLFEDGETMTGVDYVVLATGYQFNFPFLSEPEVLPSIPPRVPPIPPVLHNSTYHIFPMAKHMFPLVTAYPPSSIAFLGLPLRVAPFPMTEIQTRAALKVFADPTALDMEREAAALDARYRQFRGTQDRDEVAIADAWFRFDFDEMFDYRDELHEFMGDTFRVPEWERRLFEQKDALREQWRELERLGEADGWSKGVGAGTDPWQEWADFMSKVLRRAPAGEEVSSNSTS</sequence>
<dbReference type="Gene3D" id="3.50.50.60">
    <property type="entry name" value="FAD/NAD(P)-binding domain"/>
    <property type="match status" value="2"/>
</dbReference>
<keyword evidence="3" id="KW-0274">FAD</keyword>